<sequence>MMSQEKTNDHEAIKGWDTWMNNLIIDETIRKENISFYQYSEFKNVELIDGNVYKATFKPIQKMVTLKYVTLTDYFTLENLINEIKRHQKLENHDSILKFYGITKQECTNKYMLILEYSNNGSLRQYLKKNFQQMDWNVKLNLARQISNVLMHLHSNDVIHGKLNTENILVHNGNIKLNDFCIAKCMLKSLGFLTNTFGPIQYMDPQHLELFNTIGNNKSSDIFSLGVILWEISSGNAPFEIESLDDDDLINDIMRGKREMVIPDTPSKYKEIYTDCWKHNGNSRPDIFQVVKNLSEVNILDANVEFESSQLRTYNDDDYYKLEKINMQNNNKRLEIQFDSFVDGTTEVNVFINDLFEFFIDLLKKQNPKIRPIMIKKYIRECNKHPVKVLYEMINHQSYYWFTSLIGFFYMYGVGTVNDNKMAYKFFSLAANQVIDIKNASPNSLLLQKKLHNINKEIGSIYLVTMYLKGMGVRKDMKKAFRICSNVADEGSVVALNYLALIYENGFGVEKNDEKAFELYLRSAEQGSLVAQNNIGLCFRYGTGISKDVNKGFQWSKTSALAGNVDAMTSIGYCYFEGIGVDEDKIEAFEWYLKAAKKGHPIAQCNLGYCYTNGEGIDKDQVRAFEWFKKAAENDNIDGQCMVGYCFYLGHGTKKDIVKSIYCIDLFYINKGYFYKLNTLFLVYEVIESRDNVICVQRCDNER</sequence>
<dbReference type="InterPro" id="IPR006597">
    <property type="entry name" value="Sel1-like"/>
</dbReference>
<dbReference type="PANTHER" id="PTHR43628:SF1">
    <property type="entry name" value="CHITIN SYNTHASE REGULATORY FACTOR 2-RELATED"/>
    <property type="match status" value="1"/>
</dbReference>
<dbReference type="Proteomes" id="UP000266861">
    <property type="component" value="Unassembled WGS sequence"/>
</dbReference>
<reference evidence="2 3" key="1">
    <citation type="submission" date="2018-08" db="EMBL/GenBank/DDBJ databases">
        <title>Genome and evolution of the arbuscular mycorrhizal fungus Diversispora epigaea (formerly Glomus versiforme) and its bacterial endosymbionts.</title>
        <authorList>
            <person name="Sun X."/>
            <person name="Fei Z."/>
            <person name="Harrison M."/>
        </authorList>
    </citation>
    <scope>NUCLEOTIDE SEQUENCE [LARGE SCALE GENOMIC DNA]</scope>
    <source>
        <strain evidence="2 3">IT104</strain>
    </source>
</reference>
<evidence type="ECO:0000313" key="2">
    <source>
        <dbReference type="EMBL" id="RHZ77878.1"/>
    </source>
</evidence>
<evidence type="ECO:0000313" key="3">
    <source>
        <dbReference type="Proteomes" id="UP000266861"/>
    </source>
</evidence>
<keyword evidence="3" id="KW-1185">Reference proteome</keyword>
<dbReference type="Gene3D" id="1.10.510.10">
    <property type="entry name" value="Transferase(Phosphotransferase) domain 1"/>
    <property type="match status" value="1"/>
</dbReference>
<dbReference type="InterPro" id="IPR000719">
    <property type="entry name" value="Prot_kinase_dom"/>
</dbReference>
<dbReference type="SUPFAM" id="SSF56112">
    <property type="entry name" value="Protein kinase-like (PK-like)"/>
    <property type="match status" value="1"/>
</dbReference>
<dbReference type="InterPro" id="IPR001245">
    <property type="entry name" value="Ser-Thr/Tyr_kinase_cat_dom"/>
</dbReference>
<dbReference type="Gene3D" id="1.25.40.10">
    <property type="entry name" value="Tetratricopeptide repeat domain"/>
    <property type="match status" value="2"/>
</dbReference>
<dbReference type="GO" id="GO:0004672">
    <property type="term" value="F:protein kinase activity"/>
    <property type="evidence" value="ECO:0007669"/>
    <property type="project" value="InterPro"/>
</dbReference>
<dbReference type="AlphaFoldDB" id="A0A397IU61"/>
<proteinExistence type="predicted"/>
<dbReference type="Pfam" id="PF08238">
    <property type="entry name" value="Sel1"/>
    <property type="match status" value="7"/>
</dbReference>
<organism evidence="2 3">
    <name type="scientific">Diversispora epigaea</name>
    <dbReference type="NCBI Taxonomy" id="1348612"/>
    <lineage>
        <taxon>Eukaryota</taxon>
        <taxon>Fungi</taxon>
        <taxon>Fungi incertae sedis</taxon>
        <taxon>Mucoromycota</taxon>
        <taxon>Glomeromycotina</taxon>
        <taxon>Glomeromycetes</taxon>
        <taxon>Diversisporales</taxon>
        <taxon>Diversisporaceae</taxon>
        <taxon>Diversispora</taxon>
    </lineage>
</organism>
<dbReference type="SUPFAM" id="SSF81901">
    <property type="entry name" value="HCP-like"/>
    <property type="match status" value="2"/>
</dbReference>
<evidence type="ECO:0000259" key="1">
    <source>
        <dbReference type="PROSITE" id="PS50011"/>
    </source>
</evidence>
<gene>
    <name evidence="2" type="ORF">Glove_169g47</name>
</gene>
<dbReference type="EMBL" id="PQFF01000159">
    <property type="protein sequence ID" value="RHZ77878.1"/>
    <property type="molecule type" value="Genomic_DNA"/>
</dbReference>
<dbReference type="InterPro" id="IPR011990">
    <property type="entry name" value="TPR-like_helical_dom_sf"/>
</dbReference>
<dbReference type="STRING" id="1348612.A0A397IU61"/>
<protein>
    <recommendedName>
        <fullName evidence="1">Protein kinase domain-containing protein</fullName>
    </recommendedName>
</protein>
<dbReference type="InterPro" id="IPR052945">
    <property type="entry name" value="Mitotic_Regulator"/>
</dbReference>
<dbReference type="PANTHER" id="PTHR43628">
    <property type="entry name" value="ACTIVATOR OF C KINASE PROTEIN 1-RELATED"/>
    <property type="match status" value="1"/>
</dbReference>
<feature type="domain" description="Protein kinase" evidence="1">
    <location>
        <begin position="42"/>
        <end position="299"/>
    </location>
</feature>
<dbReference type="Pfam" id="PF07714">
    <property type="entry name" value="PK_Tyr_Ser-Thr"/>
    <property type="match status" value="1"/>
</dbReference>
<dbReference type="GO" id="GO:0005524">
    <property type="term" value="F:ATP binding"/>
    <property type="evidence" value="ECO:0007669"/>
    <property type="project" value="InterPro"/>
</dbReference>
<dbReference type="PRINTS" id="PR00109">
    <property type="entry name" value="TYRKINASE"/>
</dbReference>
<accession>A0A397IU61</accession>
<dbReference type="PROSITE" id="PS50011">
    <property type="entry name" value="PROTEIN_KINASE_DOM"/>
    <property type="match status" value="1"/>
</dbReference>
<dbReference type="OrthoDB" id="1668230at2759"/>
<name>A0A397IU61_9GLOM</name>
<comment type="caution">
    <text evidence="2">The sequence shown here is derived from an EMBL/GenBank/DDBJ whole genome shotgun (WGS) entry which is preliminary data.</text>
</comment>
<dbReference type="SMART" id="SM00671">
    <property type="entry name" value="SEL1"/>
    <property type="match status" value="7"/>
</dbReference>
<dbReference type="InterPro" id="IPR011009">
    <property type="entry name" value="Kinase-like_dom_sf"/>
</dbReference>